<evidence type="ECO:0000256" key="1">
    <source>
        <dbReference type="SAM" id="MobiDB-lite"/>
    </source>
</evidence>
<feature type="compositionally biased region" description="Basic and acidic residues" evidence="1">
    <location>
        <begin position="1"/>
        <end position="49"/>
    </location>
</feature>
<evidence type="ECO:0000313" key="2">
    <source>
        <dbReference type="EMBL" id="MBB5139710.1"/>
    </source>
</evidence>
<feature type="compositionally biased region" description="Gly residues" evidence="1">
    <location>
        <begin position="62"/>
        <end position="72"/>
    </location>
</feature>
<dbReference type="Proteomes" id="UP000578449">
    <property type="component" value="Unassembled WGS sequence"/>
</dbReference>
<evidence type="ECO:0000313" key="3">
    <source>
        <dbReference type="Proteomes" id="UP000578449"/>
    </source>
</evidence>
<comment type="caution">
    <text evidence="2">The sequence shown here is derived from an EMBL/GenBank/DDBJ whole genome shotgun (WGS) entry which is preliminary data.</text>
</comment>
<feature type="compositionally biased region" description="Basic and acidic residues" evidence="1">
    <location>
        <begin position="206"/>
        <end position="230"/>
    </location>
</feature>
<proteinExistence type="predicted"/>
<protein>
    <submittedName>
        <fullName evidence="2">Uncharacterized protein</fullName>
    </submittedName>
</protein>
<feature type="compositionally biased region" description="Low complexity" evidence="1">
    <location>
        <begin position="51"/>
        <end position="61"/>
    </location>
</feature>
<feature type="region of interest" description="Disordered" evidence="1">
    <location>
        <begin position="199"/>
        <end position="230"/>
    </location>
</feature>
<accession>A0A840PPP6</accession>
<feature type="compositionally biased region" description="Basic and acidic residues" evidence="1">
    <location>
        <begin position="73"/>
        <end position="84"/>
    </location>
</feature>
<dbReference type="EMBL" id="JACHGN010000032">
    <property type="protein sequence ID" value="MBB5139710.1"/>
    <property type="molecule type" value="Genomic_DNA"/>
</dbReference>
<gene>
    <name evidence="2" type="ORF">HNP84_009474</name>
</gene>
<reference evidence="2 3" key="1">
    <citation type="submission" date="2020-08" db="EMBL/GenBank/DDBJ databases">
        <title>Genomic Encyclopedia of Type Strains, Phase IV (KMG-IV): sequencing the most valuable type-strain genomes for metagenomic binning, comparative biology and taxonomic classification.</title>
        <authorList>
            <person name="Goeker M."/>
        </authorList>
    </citation>
    <scope>NUCLEOTIDE SEQUENCE [LARGE SCALE GENOMIC DNA]</scope>
    <source>
        <strain evidence="2 3">DSM 45615</strain>
    </source>
</reference>
<keyword evidence="3" id="KW-1185">Reference proteome</keyword>
<feature type="region of interest" description="Disordered" evidence="1">
    <location>
        <begin position="114"/>
        <end position="136"/>
    </location>
</feature>
<feature type="region of interest" description="Disordered" evidence="1">
    <location>
        <begin position="1"/>
        <end position="92"/>
    </location>
</feature>
<sequence>MSEHSDNDRNDTGEAGARDERAHRVPEPDPHDRDPRDREPGDRDPRDPGDPGDVWAEATAETGGGSASGTGRRGQERETGERPDPFGALAGEAMRLLESLQDRAAREVGRGLIRGATGGIGHTIRSMSGQGGRRRDVWEEAVSAPEDEEYICRACPVCRVIAAQREAGRASGPAAEGGVADHLVAAGGELFAAVRQAMDALSRPPASREGREPREPREDRRPDVEHIDLG</sequence>
<dbReference type="AlphaFoldDB" id="A0A840PPP6"/>
<dbReference type="RefSeq" id="WP_185056530.1">
    <property type="nucleotide sequence ID" value="NZ_BAABIX010000034.1"/>
</dbReference>
<name>A0A840PPP6_9ACTN</name>
<organism evidence="2 3">
    <name type="scientific">Thermocatellispora tengchongensis</name>
    <dbReference type="NCBI Taxonomy" id="1073253"/>
    <lineage>
        <taxon>Bacteria</taxon>
        <taxon>Bacillati</taxon>
        <taxon>Actinomycetota</taxon>
        <taxon>Actinomycetes</taxon>
        <taxon>Streptosporangiales</taxon>
        <taxon>Streptosporangiaceae</taxon>
        <taxon>Thermocatellispora</taxon>
    </lineage>
</organism>